<dbReference type="Gene3D" id="3.40.50.2020">
    <property type="match status" value="1"/>
</dbReference>
<evidence type="ECO:0000256" key="1">
    <source>
        <dbReference type="ARBA" id="ARBA00008007"/>
    </source>
</evidence>
<gene>
    <name evidence="3" type="ORF">MUN79_04545</name>
</gene>
<name>A0A8T9Q6Q3_9BACT</name>
<evidence type="ECO:0000259" key="2">
    <source>
        <dbReference type="Pfam" id="PF18912"/>
    </source>
</evidence>
<evidence type="ECO:0000313" key="3">
    <source>
        <dbReference type="EMBL" id="UOQ73244.1"/>
    </source>
</evidence>
<dbReference type="SUPFAM" id="SSF53271">
    <property type="entry name" value="PRTase-like"/>
    <property type="match status" value="1"/>
</dbReference>
<proteinExistence type="inferred from homology"/>
<dbReference type="CDD" id="cd06223">
    <property type="entry name" value="PRTases_typeI"/>
    <property type="match status" value="1"/>
</dbReference>
<accession>A0A8T9Q6Q3</accession>
<dbReference type="PANTHER" id="PTHR47505:SF1">
    <property type="entry name" value="DNA UTILIZATION PROTEIN YHGH"/>
    <property type="match status" value="1"/>
</dbReference>
<protein>
    <submittedName>
        <fullName evidence="3">ComF family protein</fullName>
    </submittedName>
</protein>
<dbReference type="AlphaFoldDB" id="A0A8T9Q6Q3"/>
<evidence type="ECO:0000313" key="4">
    <source>
        <dbReference type="Proteomes" id="UP000831796"/>
    </source>
</evidence>
<dbReference type="InterPro" id="IPR051910">
    <property type="entry name" value="ComF/GntX_DNA_util-trans"/>
</dbReference>
<dbReference type="EMBL" id="CP095046">
    <property type="protein sequence ID" value="UOQ73244.1"/>
    <property type="molecule type" value="Genomic_DNA"/>
</dbReference>
<sequence>MLPAFLVDLTALVFPQTCLACSQSLMRGEDDICTQCRAQLPYTDYHKLPASQNPLARRFWGKVPLTHALSYLRFLRRGRVQHLLHQLKYQGQREVGQTLGRWYGAELASQDLHTEFDLIVPVPLHQRKLAQRGFNQSDSFAEGLAAGLAVPWHATTLRRTEYTDSQTRKNRTQRWQNVATVFEVAEPHTVTGKHVLVVDDVLTTGPRSKPAPRHYLRLGAGPSALPLLPALSTDSGFFIGRARCCPLSIVHIPSKA</sequence>
<dbReference type="InterPro" id="IPR000836">
    <property type="entry name" value="PRTase_dom"/>
</dbReference>
<reference evidence="3" key="1">
    <citation type="submission" date="2022-04" db="EMBL/GenBank/DDBJ databases">
        <title>Hymenobacter sp. isolated from the air.</title>
        <authorList>
            <person name="Won M."/>
            <person name="Lee C.-M."/>
            <person name="Woen H.-Y."/>
            <person name="Kwon S.-W."/>
        </authorList>
    </citation>
    <scope>NUCLEOTIDE SEQUENCE</scope>
    <source>
        <strain evidence="3">5116S-3</strain>
    </source>
</reference>
<organism evidence="3 4">
    <name type="scientific">Hymenobacter cellulosilyticus</name>
    <dbReference type="NCBI Taxonomy" id="2932248"/>
    <lineage>
        <taxon>Bacteria</taxon>
        <taxon>Pseudomonadati</taxon>
        <taxon>Bacteroidota</taxon>
        <taxon>Cytophagia</taxon>
        <taxon>Cytophagales</taxon>
        <taxon>Hymenobacteraceae</taxon>
        <taxon>Hymenobacter</taxon>
    </lineage>
</organism>
<dbReference type="PANTHER" id="PTHR47505">
    <property type="entry name" value="DNA UTILIZATION PROTEIN YHGH"/>
    <property type="match status" value="1"/>
</dbReference>
<feature type="domain" description="Double zinc ribbon" evidence="2">
    <location>
        <begin position="10"/>
        <end position="42"/>
    </location>
</feature>
<dbReference type="InterPro" id="IPR029057">
    <property type="entry name" value="PRTase-like"/>
</dbReference>
<keyword evidence="4" id="KW-1185">Reference proteome</keyword>
<dbReference type="Proteomes" id="UP000831796">
    <property type="component" value="Chromosome"/>
</dbReference>
<dbReference type="Pfam" id="PF18912">
    <property type="entry name" value="DZR_2"/>
    <property type="match status" value="1"/>
</dbReference>
<dbReference type="KEGG" id="hcu:MUN79_04545"/>
<dbReference type="RefSeq" id="WP_244676598.1">
    <property type="nucleotide sequence ID" value="NZ_CP095046.1"/>
</dbReference>
<dbReference type="InterPro" id="IPR044005">
    <property type="entry name" value="DZR_2"/>
</dbReference>
<comment type="similarity">
    <text evidence="1">Belongs to the ComF/GntX family.</text>
</comment>